<dbReference type="Proteomes" id="UP000290809">
    <property type="component" value="Unassembled WGS sequence"/>
</dbReference>
<name>A0A430QNP7_SCHBO</name>
<sequence>MSVVIVGGGIMGVSTAYYLSKRKVDTLIIEKEQLGSAASGRAGGFLAKDWCSHNEMDVLAQNGFDLHMKLADEFGSACDYRCVNTYSISLSPGKSGPVK</sequence>
<dbReference type="PANTHER" id="PTHR13847:SF150">
    <property type="entry name" value="OXIDOREDUCTASE TDA3-RELATED"/>
    <property type="match status" value="1"/>
</dbReference>
<comment type="caution">
    <text evidence="2">The sequence shown here is derived from an EMBL/GenBank/DDBJ whole genome shotgun (WGS) entry which is preliminary data.</text>
</comment>
<dbReference type="EMBL" id="QMKO01001511">
    <property type="protein sequence ID" value="RTG89319.1"/>
    <property type="molecule type" value="Genomic_DNA"/>
</dbReference>
<feature type="domain" description="FAD dependent oxidoreductase" evidence="1">
    <location>
        <begin position="3"/>
        <end position="88"/>
    </location>
</feature>
<evidence type="ECO:0000313" key="3">
    <source>
        <dbReference type="Proteomes" id="UP000290809"/>
    </source>
</evidence>
<gene>
    <name evidence="2" type="ORF">DC041_0003892</name>
</gene>
<dbReference type="Pfam" id="PF01266">
    <property type="entry name" value="DAO"/>
    <property type="match status" value="1"/>
</dbReference>
<dbReference type="GO" id="GO:0005737">
    <property type="term" value="C:cytoplasm"/>
    <property type="evidence" value="ECO:0007669"/>
    <property type="project" value="TreeGrafter"/>
</dbReference>
<dbReference type="SUPFAM" id="SSF51905">
    <property type="entry name" value="FAD/NAD(P)-binding domain"/>
    <property type="match status" value="1"/>
</dbReference>
<dbReference type="InterPro" id="IPR036188">
    <property type="entry name" value="FAD/NAD-bd_sf"/>
</dbReference>
<dbReference type="AlphaFoldDB" id="A0A430QNP7"/>
<evidence type="ECO:0000259" key="1">
    <source>
        <dbReference type="Pfam" id="PF01266"/>
    </source>
</evidence>
<accession>A0A430QNP7</accession>
<dbReference type="InterPro" id="IPR006076">
    <property type="entry name" value="FAD-dep_OxRdtase"/>
</dbReference>
<dbReference type="PANTHER" id="PTHR13847">
    <property type="entry name" value="SARCOSINE DEHYDROGENASE-RELATED"/>
    <property type="match status" value="1"/>
</dbReference>
<reference evidence="2 3" key="1">
    <citation type="journal article" date="2019" name="PLoS Pathog.">
        <title>Genome sequence of the bovine parasite Schistosoma bovis Tanzania.</title>
        <authorList>
            <person name="Oey H."/>
            <person name="Zakrzewski M."/>
            <person name="Gobert G."/>
            <person name="Gravermann K."/>
            <person name="Stoye J."/>
            <person name="Jones M."/>
            <person name="Mcmanus D."/>
            <person name="Krause L."/>
        </authorList>
    </citation>
    <scope>NUCLEOTIDE SEQUENCE [LARGE SCALE GENOMIC DNA]</scope>
    <source>
        <strain evidence="2 3">TAN1997</strain>
    </source>
</reference>
<organism evidence="2 3">
    <name type="scientific">Schistosoma bovis</name>
    <name type="common">Blood fluke</name>
    <dbReference type="NCBI Taxonomy" id="6184"/>
    <lineage>
        <taxon>Eukaryota</taxon>
        <taxon>Metazoa</taxon>
        <taxon>Spiralia</taxon>
        <taxon>Lophotrochozoa</taxon>
        <taxon>Platyhelminthes</taxon>
        <taxon>Trematoda</taxon>
        <taxon>Digenea</taxon>
        <taxon>Strigeidida</taxon>
        <taxon>Schistosomatoidea</taxon>
        <taxon>Schistosomatidae</taxon>
        <taxon>Schistosoma</taxon>
    </lineage>
</organism>
<keyword evidence="3" id="KW-1185">Reference proteome</keyword>
<proteinExistence type="predicted"/>
<evidence type="ECO:0000313" key="2">
    <source>
        <dbReference type="EMBL" id="RTG89319.1"/>
    </source>
</evidence>
<protein>
    <recommendedName>
        <fullName evidence="1">FAD dependent oxidoreductase domain-containing protein</fullName>
    </recommendedName>
</protein>
<dbReference type="STRING" id="6184.A0A430QNP7"/>
<dbReference type="Gene3D" id="3.50.50.60">
    <property type="entry name" value="FAD/NAD(P)-binding domain"/>
    <property type="match status" value="1"/>
</dbReference>